<dbReference type="RefSeq" id="WP_013293318.1">
    <property type="nucleotide sequence ID" value="NC_014394.1"/>
</dbReference>
<gene>
    <name evidence="1" type="ordered locus">Galf_1353</name>
</gene>
<evidence type="ECO:0000313" key="2">
    <source>
        <dbReference type="Proteomes" id="UP000001235"/>
    </source>
</evidence>
<dbReference type="EMBL" id="CP002159">
    <property type="protein sequence ID" value="ADL55379.1"/>
    <property type="molecule type" value="Genomic_DNA"/>
</dbReference>
<dbReference type="STRING" id="395494.Galf_1353"/>
<keyword evidence="2" id="KW-1185">Reference proteome</keyword>
<dbReference type="Gene3D" id="3.10.20.860">
    <property type="match status" value="1"/>
</dbReference>
<evidence type="ECO:0000313" key="1">
    <source>
        <dbReference type="EMBL" id="ADL55379.1"/>
    </source>
</evidence>
<dbReference type="OrthoDB" id="7349669at2"/>
<sequence>MKCPICKHGNTHQGVASITLERGSSTMMFKNVPAEVCENCGEAYHDAKITRSLLEQANQAAQHGVELDVRRYATA</sequence>
<reference evidence="1 2" key="1">
    <citation type="submission" date="2010-08" db="EMBL/GenBank/DDBJ databases">
        <title>Complete sequence of Gallionella capsiferriformans ES-2.</title>
        <authorList>
            <consortium name="US DOE Joint Genome Institute"/>
            <person name="Lucas S."/>
            <person name="Copeland A."/>
            <person name="Lapidus A."/>
            <person name="Cheng J.-F."/>
            <person name="Bruce D."/>
            <person name="Goodwin L."/>
            <person name="Pitluck S."/>
            <person name="Chertkov O."/>
            <person name="Davenport K.W."/>
            <person name="Detter J.C."/>
            <person name="Han C."/>
            <person name="Tapia R."/>
            <person name="Land M."/>
            <person name="Hauser L."/>
            <person name="Chang Y.-J."/>
            <person name="Jeffries C."/>
            <person name="Kyrpides N."/>
            <person name="Ivanova N."/>
            <person name="Mikhailova N."/>
            <person name="Shelobolina E.S."/>
            <person name="Picardal F."/>
            <person name="Roden E."/>
            <person name="Emerson D."/>
            <person name="Woyke T."/>
        </authorList>
    </citation>
    <scope>NUCLEOTIDE SEQUENCE [LARGE SCALE GENOMIC DNA]</scope>
    <source>
        <strain evidence="1 2">ES-2</strain>
    </source>
</reference>
<dbReference type="CDD" id="cd12870">
    <property type="entry name" value="MqsA"/>
    <property type="match status" value="1"/>
</dbReference>
<dbReference type="Pfam" id="PF15731">
    <property type="entry name" value="MqsA_antitoxin"/>
    <property type="match status" value="1"/>
</dbReference>
<accession>D9SFT2</accession>
<dbReference type="HOGENOM" id="CLU_174612_4_1_4"/>
<proteinExistence type="predicted"/>
<organism evidence="1 2">
    <name type="scientific">Gallionella capsiferriformans (strain ES-2)</name>
    <name type="common">Gallionella ferruginea capsiferriformans (strain ES-2)</name>
    <dbReference type="NCBI Taxonomy" id="395494"/>
    <lineage>
        <taxon>Bacteria</taxon>
        <taxon>Pseudomonadati</taxon>
        <taxon>Pseudomonadota</taxon>
        <taxon>Betaproteobacteria</taxon>
        <taxon>Nitrosomonadales</taxon>
        <taxon>Gallionellaceae</taxon>
        <taxon>Gallionella</taxon>
    </lineage>
</organism>
<dbReference type="InterPro" id="IPR022453">
    <property type="entry name" value="Znf_MqsA-type"/>
</dbReference>
<protein>
    <recommendedName>
        <fullName evidence="3">Zinc finger, YgiT-type</fullName>
    </recommendedName>
</protein>
<evidence type="ECO:0008006" key="3">
    <source>
        <dbReference type="Google" id="ProtNLM"/>
    </source>
</evidence>
<dbReference type="AlphaFoldDB" id="D9SFT2"/>
<dbReference type="NCBIfam" id="TIGR03831">
    <property type="entry name" value="YgiT_finger"/>
    <property type="match status" value="1"/>
</dbReference>
<dbReference type="KEGG" id="gca:Galf_1353"/>
<dbReference type="Proteomes" id="UP000001235">
    <property type="component" value="Chromosome"/>
</dbReference>
<dbReference type="eggNOG" id="ENOG5032ZX6">
    <property type="taxonomic scope" value="Bacteria"/>
</dbReference>
<name>D9SFT2_GALCS</name>
<dbReference type="InterPro" id="IPR032758">
    <property type="entry name" value="MqsA/HigA-2"/>
</dbReference>